<organism evidence="2 3">
    <name type="scientific">Aquaticitalea lipolytica</name>
    <dbReference type="NCBI Taxonomy" id="1247562"/>
    <lineage>
        <taxon>Bacteria</taxon>
        <taxon>Pseudomonadati</taxon>
        <taxon>Bacteroidota</taxon>
        <taxon>Flavobacteriia</taxon>
        <taxon>Flavobacteriales</taxon>
        <taxon>Flavobacteriaceae</taxon>
        <taxon>Aquaticitalea</taxon>
    </lineage>
</organism>
<dbReference type="RefSeq" id="WP_188604325.1">
    <property type="nucleotide sequence ID" value="NZ_BMIC01000001.1"/>
</dbReference>
<evidence type="ECO:0000313" key="2">
    <source>
        <dbReference type="EMBL" id="GFZ75861.1"/>
    </source>
</evidence>
<keyword evidence="1" id="KW-0812">Transmembrane</keyword>
<gene>
    <name evidence="2" type="ORF">GCM10011531_00400</name>
</gene>
<evidence type="ECO:0000256" key="1">
    <source>
        <dbReference type="SAM" id="Phobius"/>
    </source>
</evidence>
<protein>
    <submittedName>
        <fullName evidence="2">Uncharacterized protein</fullName>
    </submittedName>
</protein>
<feature type="transmembrane region" description="Helical" evidence="1">
    <location>
        <begin position="30"/>
        <end position="47"/>
    </location>
</feature>
<accession>A0A8J2XE04</accession>
<feature type="transmembrane region" description="Helical" evidence="1">
    <location>
        <begin position="7"/>
        <end position="24"/>
    </location>
</feature>
<reference evidence="2 3" key="1">
    <citation type="journal article" date="2014" name="Int. J. Syst. Evol. Microbiol.">
        <title>Complete genome sequence of Corynebacterium casei LMG S-19264T (=DSM 44701T), isolated from a smear-ripened cheese.</title>
        <authorList>
            <consortium name="US DOE Joint Genome Institute (JGI-PGF)"/>
            <person name="Walter F."/>
            <person name="Albersmeier A."/>
            <person name="Kalinowski J."/>
            <person name="Ruckert C."/>
        </authorList>
    </citation>
    <scope>NUCLEOTIDE SEQUENCE [LARGE SCALE GENOMIC DNA]</scope>
    <source>
        <strain evidence="2 3">CGMCC 1.15295</strain>
    </source>
</reference>
<evidence type="ECO:0000313" key="3">
    <source>
        <dbReference type="Proteomes" id="UP000598120"/>
    </source>
</evidence>
<keyword evidence="3" id="KW-1185">Reference proteome</keyword>
<proteinExistence type="predicted"/>
<comment type="caution">
    <text evidence="2">The sequence shown here is derived from an EMBL/GenBank/DDBJ whole genome shotgun (WGS) entry which is preliminary data.</text>
</comment>
<dbReference type="AlphaFoldDB" id="A0A8J2XE04"/>
<dbReference type="EMBL" id="BMIC01000001">
    <property type="protein sequence ID" value="GFZ75861.1"/>
    <property type="molecule type" value="Genomic_DNA"/>
</dbReference>
<name>A0A8J2XE04_9FLAO</name>
<keyword evidence="1" id="KW-0472">Membrane</keyword>
<sequence length="61" mass="6843">MNFSRILNFILIVIGGIVAIYAQARADQNQYILIGGICILMIGVYRISRNIPSKDDSENQE</sequence>
<dbReference type="Proteomes" id="UP000598120">
    <property type="component" value="Unassembled WGS sequence"/>
</dbReference>
<keyword evidence="1" id="KW-1133">Transmembrane helix</keyword>